<dbReference type="EMBL" id="CAXLJM020000034">
    <property type="protein sequence ID" value="CAL8103182.1"/>
    <property type="molecule type" value="Genomic_DNA"/>
</dbReference>
<organism evidence="3 4">
    <name type="scientific">Orchesella dallaii</name>
    <dbReference type="NCBI Taxonomy" id="48710"/>
    <lineage>
        <taxon>Eukaryota</taxon>
        <taxon>Metazoa</taxon>
        <taxon>Ecdysozoa</taxon>
        <taxon>Arthropoda</taxon>
        <taxon>Hexapoda</taxon>
        <taxon>Collembola</taxon>
        <taxon>Entomobryomorpha</taxon>
        <taxon>Entomobryoidea</taxon>
        <taxon>Orchesellidae</taxon>
        <taxon>Orchesellinae</taxon>
        <taxon>Orchesella</taxon>
    </lineage>
</organism>
<evidence type="ECO:0000313" key="4">
    <source>
        <dbReference type="Proteomes" id="UP001642540"/>
    </source>
</evidence>
<evidence type="ECO:0000259" key="2">
    <source>
        <dbReference type="Pfam" id="PF04127"/>
    </source>
</evidence>
<dbReference type="Proteomes" id="UP001642540">
    <property type="component" value="Unassembled WGS sequence"/>
</dbReference>
<evidence type="ECO:0000256" key="1">
    <source>
        <dbReference type="ARBA" id="ARBA00005703"/>
    </source>
</evidence>
<dbReference type="PANTHER" id="PTHR12290">
    <property type="entry name" value="CORNICHON-RELATED"/>
    <property type="match status" value="1"/>
</dbReference>
<dbReference type="InterPro" id="IPR007085">
    <property type="entry name" value="DNA/pantothenate-metab_flavo_C"/>
</dbReference>
<comment type="caution">
    <text evidence="3">The sequence shown here is derived from an EMBL/GenBank/DDBJ whole genome shotgun (WGS) entry which is preliminary data.</text>
</comment>
<feature type="domain" description="DNA/pantothenate metabolism flavoprotein C-terminal" evidence="2">
    <location>
        <begin position="182"/>
        <end position="291"/>
    </location>
</feature>
<name>A0ABP1QHC2_9HEXA</name>
<dbReference type="SUPFAM" id="SSF102645">
    <property type="entry name" value="CoaB-like"/>
    <property type="match status" value="1"/>
</dbReference>
<feature type="domain" description="DNA/pantothenate metabolism flavoprotein C-terminal" evidence="2">
    <location>
        <begin position="49"/>
        <end position="134"/>
    </location>
</feature>
<dbReference type="Pfam" id="PF04127">
    <property type="entry name" value="DFP"/>
    <property type="match status" value="2"/>
</dbReference>
<accession>A0ABP1QHC2</accession>
<sequence length="316" mass="35538">MTDTQNANASDQEDYRHCEEYFNDVSAPLAFDETISNVQLFIGKCAPNQRTVLITSGATMVPIEQNTVNYIDNFSTGARGAASAEYFLENGYQVIFLHRNTSIKPYERLIPSALKVLEVGSAACCFSTVKVKADQFVKVRGVLEQAAKYTPSLFLLPYESLGEYMWFLRGISIELQQILGSRAMIYSAGAVADFYVLQRDMPEHKLHSDVEPTIKLSLTPKMLLPLSNKWAPDCYVVSFKLETDPSILIDRAKKALMTYHHNMVVANILATRRKTVTLVESTGKVIQIDNPNQANDIELLIVKVLEERHGEYIKRS</sequence>
<proteinExistence type="inferred from homology"/>
<keyword evidence="4" id="KW-1185">Reference proteome</keyword>
<protein>
    <recommendedName>
        <fullName evidence="2">DNA/pantothenate metabolism flavoprotein C-terminal domain-containing protein</fullName>
    </recommendedName>
</protein>
<comment type="similarity">
    <text evidence="1">Belongs to the PPC synthetase family.</text>
</comment>
<dbReference type="Gene3D" id="3.40.50.10300">
    <property type="entry name" value="CoaB-like"/>
    <property type="match status" value="1"/>
</dbReference>
<evidence type="ECO:0000313" key="3">
    <source>
        <dbReference type="EMBL" id="CAL8103182.1"/>
    </source>
</evidence>
<gene>
    <name evidence="3" type="ORF">ODALV1_LOCUS11374</name>
</gene>
<dbReference type="InterPro" id="IPR035929">
    <property type="entry name" value="CoaB-like_sf"/>
</dbReference>
<reference evidence="3 4" key="1">
    <citation type="submission" date="2024-08" db="EMBL/GenBank/DDBJ databases">
        <authorList>
            <person name="Cucini C."/>
            <person name="Frati F."/>
        </authorList>
    </citation>
    <scope>NUCLEOTIDE SEQUENCE [LARGE SCALE GENOMIC DNA]</scope>
</reference>